<keyword evidence="3" id="KW-1185">Reference proteome</keyword>
<feature type="region of interest" description="Disordered" evidence="1">
    <location>
        <begin position="1"/>
        <end position="42"/>
    </location>
</feature>
<dbReference type="EMBL" id="JAINUG010000018">
    <property type="protein sequence ID" value="KAJ8412792.1"/>
    <property type="molecule type" value="Genomic_DNA"/>
</dbReference>
<dbReference type="AlphaFoldDB" id="A0AAD7T2V2"/>
<comment type="caution">
    <text evidence="2">The sequence shown here is derived from an EMBL/GenBank/DDBJ whole genome shotgun (WGS) entry which is preliminary data.</text>
</comment>
<feature type="compositionally biased region" description="Basic residues" evidence="1">
    <location>
        <begin position="98"/>
        <end position="108"/>
    </location>
</feature>
<proteinExistence type="predicted"/>
<feature type="compositionally biased region" description="Acidic residues" evidence="1">
    <location>
        <begin position="14"/>
        <end position="24"/>
    </location>
</feature>
<organism evidence="2 3">
    <name type="scientific">Aldrovandia affinis</name>
    <dbReference type="NCBI Taxonomy" id="143900"/>
    <lineage>
        <taxon>Eukaryota</taxon>
        <taxon>Metazoa</taxon>
        <taxon>Chordata</taxon>
        <taxon>Craniata</taxon>
        <taxon>Vertebrata</taxon>
        <taxon>Euteleostomi</taxon>
        <taxon>Actinopterygii</taxon>
        <taxon>Neopterygii</taxon>
        <taxon>Teleostei</taxon>
        <taxon>Notacanthiformes</taxon>
        <taxon>Halosauridae</taxon>
        <taxon>Aldrovandia</taxon>
    </lineage>
</organism>
<feature type="compositionally biased region" description="Basic and acidic residues" evidence="1">
    <location>
        <begin position="84"/>
        <end position="97"/>
    </location>
</feature>
<evidence type="ECO:0008006" key="4">
    <source>
        <dbReference type="Google" id="ProtNLM"/>
    </source>
</evidence>
<accession>A0AAD7T2V2</accession>
<evidence type="ECO:0000313" key="2">
    <source>
        <dbReference type="EMBL" id="KAJ8412792.1"/>
    </source>
</evidence>
<feature type="region of interest" description="Disordered" evidence="1">
    <location>
        <begin position="84"/>
        <end position="130"/>
    </location>
</feature>
<dbReference type="InterPro" id="IPR037690">
    <property type="entry name" value="FAM204A"/>
</dbReference>
<reference evidence="2" key="1">
    <citation type="journal article" date="2023" name="Science">
        <title>Genome structures resolve the early diversification of teleost fishes.</title>
        <authorList>
            <person name="Parey E."/>
            <person name="Louis A."/>
            <person name="Montfort J."/>
            <person name="Bouchez O."/>
            <person name="Roques C."/>
            <person name="Iampietro C."/>
            <person name="Lluch J."/>
            <person name="Castinel A."/>
            <person name="Donnadieu C."/>
            <person name="Desvignes T."/>
            <person name="Floi Bucao C."/>
            <person name="Jouanno E."/>
            <person name="Wen M."/>
            <person name="Mejri S."/>
            <person name="Dirks R."/>
            <person name="Jansen H."/>
            <person name="Henkel C."/>
            <person name="Chen W.J."/>
            <person name="Zahm M."/>
            <person name="Cabau C."/>
            <person name="Klopp C."/>
            <person name="Thompson A.W."/>
            <person name="Robinson-Rechavi M."/>
            <person name="Braasch I."/>
            <person name="Lecointre G."/>
            <person name="Bobe J."/>
            <person name="Postlethwait J.H."/>
            <person name="Berthelot C."/>
            <person name="Roest Crollius H."/>
            <person name="Guiguen Y."/>
        </authorList>
    </citation>
    <scope>NUCLEOTIDE SEQUENCE</scope>
    <source>
        <strain evidence="2">NC1722</strain>
    </source>
</reference>
<dbReference type="PANTHER" id="PTHR14386">
    <property type="entry name" value="PROTEIN FAM204A"/>
    <property type="match status" value="1"/>
</dbReference>
<evidence type="ECO:0000313" key="3">
    <source>
        <dbReference type="Proteomes" id="UP001221898"/>
    </source>
</evidence>
<feature type="compositionally biased region" description="Basic and acidic residues" evidence="1">
    <location>
        <begin position="118"/>
        <end position="130"/>
    </location>
</feature>
<sequence length="240" mass="27691">MYNVDPHSWGLNDSDFESSSDENEVNVKNESPQKKTAKTGDVVIMKTPSVNSEEKLDSQIIESHASDDCLPGVSLEMWQKFKELQKKNQEMRRMTQRKERRRRPKRHKKADEAACSSRGEEDRERQAEREAHWNGLTQYFGINDRFEAPACSRPQPKTGLEKSLDSAIAEGDYEKAEDLSDRLTTRELAVRIAGAVDCRDFVKTKQQAEASREAQKRKKQVAWGFEAKKRWETKSNMGYM</sequence>
<evidence type="ECO:0000256" key="1">
    <source>
        <dbReference type="SAM" id="MobiDB-lite"/>
    </source>
</evidence>
<dbReference type="PANTHER" id="PTHR14386:SF2">
    <property type="entry name" value="PROTEIN FAM204A"/>
    <property type="match status" value="1"/>
</dbReference>
<protein>
    <recommendedName>
        <fullName evidence="4">Protein FAM204A</fullName>
    </recommendedName>
</protein>
<dbReference type="Proteomes" id="UP001221898">
    <property type="component" value="Unassembled WGS sequence"/>
</dbReference>
<gene>
    <name evidence="2" type="ORF">AAFF_G00117430</name>
</gene>
<name>A0AAD7T2V2_9TELE</name>